<dbReference type="SUPFAM" id="SSF55729">
    <property type="entry name" value="Acyl-CoA N-acyltransferases (Nat)"/>
    <property type="match status" value="1"/>
</dbReference>
<evidence type="ECO:0000313" key="4">
    <source>
        <dbReference type="EMBL" id="TQO19339.1"/>
    </source>
</evidence>
<dbReference type="Gene3D" id="3.40.630.30">
    <property type="match status" value="1"/>
</dbReference>
<dbReference type="PROSITE" id="PS51186">
    <property type="entry name" value="GNAT"/>
    <property type="match status" value="1"/>
</dbReference>
<sequence>MSLTVEWVGWLDPRAVQQRELMEVETTAMYADRQAELDEAGRNAVSAALTVSPSDVSHTVLVLDADVVIGHAALRPFGASFEVKKVFVDSRHRGKGAARLLMNELEGVAREAEAHSLVLQTGHVQVPAMALYESLGYRRIDAFGHYAAIPFGVCFEKTL</sequence>
<keyword evidence="2" id="KW-0012">Acyltransferase</keyword>
<proteinExistence type="predicted"/>
<dbReference type="RefSeq" id="WP_141989799.1">
    <property type="nucleotide sequence ID" value="NZ_VFRA01000001.1"/>
</dbReference>
<dbReference type="PANTHER" id="PTHR43877">
    <property type="entry name" value="AMINOALKYLPHOSPHONATE N-ACETYLTRANSFERASE-RELATED-RELATED"/>
    <property type="match status" value="1"/>
</dbReference>
<dbReference type="CDD" id="cd04301">
    <property type="entry name" value="NAT_SF"/>
    <property type="match status" value="1"/>
</dbReference>
<keyword evidence="5" id="KW-1185">Reference proteome</keyword>
<dbReference type="Proteomes" id="UP000316560">
    <property type="component" value="Unassembled WGS sequence"/>
</dbReference>
<gene>
    <name evidence="4" type="ORF">FB472_0883</name>
</gene>
<evidence type="ECO:0000256" key="2">
    <source>
        <dbReference type="ARBA" id="ARBA00023315"/>
    </source>
</evidence>
<dbReference type="EMBL" id="VFRA01000001">
    <property type="protein sequence ID" value="TQO19339.1"/>
    <property type="molecule type" value="Genomic_DNA"/>
</dbReference>
<dbReference type="InterPro" id="IPR016181">
    <property type="entry name" value="Acyl_CoA_acyltransferase"/>
</dbReference>
<reference evidence="4 5" key="1">
    <citation type="submission" date="2019-06" db="EMBL/GenBank/DDBJ databases">
        <title>Sequencing the genomes of 1000 actinobacteria strains.</title>
        <authorList>
            <person name="Klenk H.-P."/>
        </authorList>
    </citation>
    <scope>NUCLEOTIDE SEQUENCE [LARGE SCALE GENOMIC DNA]</scope>
    <source>
        <strain evidence="4 5">DSM 21947</strain>
    </source>
</reference>
<dbReference type="PANTHER" id="PTHR43877:SF2">
    <property type="entry name" value="AMINOALKYLPHOSPHONATE N-ACETYLTRANSFERASE-RELATED"/>
    <property type="match status" value="1"/>
</dbReference>
<dbReference type="Pfam" id="PF00583">
    <property type="entry name" value="Acetyltransf_1"/>
    <property type="match status" value="1"/>
</dbReference>
<dbReference type="InterPro" id="IPR000182">
    <property type="entry name" value="GNAT_dom"/>
</dbReference>
<evidence type="ECO:0000256" key="1">
    <source>
        <dbReference type="ARBA" id="ARBA00022679"/>
    </source>
</evidence>
<evidence type="ECO:0000313" key="5">
    <source>
        <dbReference type="Proteomes" id="UP000316560"/>
    </source>
</evidence>
<keyword evidence="1 4" id="KW-0808">Transferase</keyword>
<dbReference type="InterPro" id="IPR050832">
    <property type="entry name" value="Bact_Acetyltransf"/>
</dbReference>
<name>A0A8H2K609_9MICO</name>
<dbReference type="AlphaFoldDB" id="A0A8H2K609"/>
<accession>A0A8H2K609</accession>
<organism evidence="4 5">
    <name type="scientific">Rhodoglobus vestalii</name>
    <dbReference type="NCBI Taxonomy" id="193384"/>
    <lineage>
        <taxon>Bacteria</taxon>
        <taxon>Bacillati</taxon>
        <taxon>Actinomycetota</taxon>
        <taxon>Actinomycetes</taxon>
        <taxon>Micrococcales</taxon>
        <taxon>Microbacteriaceae</taxon>
        <taxon>Rhodoglobus</taxon>
    </lineage>
</organism>
<evidence type="ECO:0000259" key="3">
    <source>
        <dbReference type="PROSITE" id="PS51186"/>
    </source>
</evidence>
<protein>
    <submittedName>
        <fullName evidence="4">Acetyltransferase (GNAT) family protein</fullName>
    </submittedName>
</protein>
<comment type="caution">
    <text evidence="4">The sequence shown here is derived from an EMBL/GenBank/DDBJ whole genome shotgun (WGS) entry which is preliminary data.</text>
</comment>
<feature type="domain" description="N-acetyltransferase" evidence="3">
    <location>
        <begin position="16"/>
        <end position="159"/>
    </location>
</feature>
<dbReference type="GO" id="GO:0016747">
    <property type="term" value="F:acyltransferase activity, transferring groups other than amino-acyl groups"/>
    <property type="evidence" value="ECO:0007669"/>
    <property type="project" value="InterPro"/>
</dbReference>
<dbReference type="OrthoDB" id="70840at2"/>